<dbReference type="CDD" id="cd18787">
    <property type="entry name" value="SF2_C_DEAD"/>
    <property type="match status" value="1"/>
</dbReference>
<evidence type="ECO:0000256" key="9">
    <source>
        <dbReference type="SAM" id="MobiDB-lite"/>
    </source>
</evidence>
<evidence type="ECO:0000259" key="10">
    <source>
        <dbReference type="PROSITE" id="PS51192"/>
    </source>
</evidence>
<feature type="compositionally biased region" description="Basic residues" evidence="9">
    <location>
        <begin position="14"/>
        <end position="30"/>
    </location>
</feature>
<accession>A0A8H3CY34</accession>
<evidence type="ECO:0000256" key="8">
    <source>
        <dbReference type="PROSITE-ProRule" id="PRU01022"/>
    </source>
</evidence>
<keyword evidence="5" id="KW-0067">ATP-binding</keyword>
<evidence type="ECO:0000256" key="6">
    <source>
        <dbReference type="ARBA" id="ARBA00038188"/>
    </source>
</evidence>
<dbReference type="PROSITE" id="PS51685">
    <property type="entry name" value="SAM_MT_ERG6_SMT"/>
    <property type="match status" value="1"/>
</dbReference>
<gene>
    <name evidence="14" type="ORF">RDB_LOCUS134274</name>
</gene>
<dbReference type="Proteomes" id="UP000663843">
    <property type="component" value="Unassembled WGS sequence"/>
</dbReference>
<dbReference type="PANTHER" id="PTHR44068:SF1">
    <property type="entry name" value="HYPOTHETICAL LOC100005854"/>
    <property type="match status" value="1"/>
</dbReference>
<evidence type="ECO:0000256" key="4">
    <source>
        <dbReference type="ARBA" id="ARBA00022806"/>
    </source>
</evidence>
<feature type="region of interest" description="Disordered" evidence="9">
    <location>
        <begin position="98"/>
        <end position="127"/>
    </location>
</feature>
<dbReference type="GO" id="GO:0005783">
    <property type="term" value="C:endoplasmic reticulum"/>
    <property type="evidence" value="ECO:0007669"/>
    <property type="project" value="TreeGrafter"/>
</dbReference>
<evidence type="ECO:0000256" key="3">
    <source>
        <dbReference type="ARBA" id="ARBA00022801"/>
    </source>
</evidence>
<dbReference type="FunFam" id="3.40.50.150:FF:000232">
    <property type="entry name" value="Sterol 24-C-methyltransferase erg6"/>
    <property type="match status" value="1"/>
</dbReference>
<evidence type="ECO:0000313" key="14">
    <source>
        <dbReference type="EMBL" id="CAE6496010.1"/>
    </source>
</evidence>
<dbReference type="PROSITE" id="PS00039">
    <property type="entry name" value="DEAD_ATP_HELICASE"/>
    <property type="match status" value="1"/>
</dbReference>
<dbReference type="GO" id="GO:0003838">
    <property type="term" value="F:sterol 24-C-methyltransferase activity"/>
    <property type="evidence" value="ECO:0007669"/>
    <property type="project" value="TreeGrafter"/>
</dbReference>
<dbReference type="InterPro" id="IPR027417">
    <property type="entry name" value="P-loop_NTPase"/>
</dbReference>
<dbReference type="InterPro" id="IPR001650">
    <property type="entry name" value="Helicase_C-like"/>
</dbReference>
<dbReference type="GO" id="GO:0006696">
    <property type="term" value="P:ergosterol biosynthetic process"/>
    <property type="evidence" value="ECO:0007669"/>
    <property type="project" value="TreeGrafter"/>
</dbReference>
<dbReference type="GO" id="GO:0003724">
    <property type="term" value="F:RNA helicase activity"/>
    <property type="evidence" value="ECO:0007669"/>
    <property type="project" value="InterPro"/>
</dbReference>
<evidence type="ECO:0000256" key="1">
    <source>
        <dbReference type="ARBA" id="ARBA00022679"/>
    </source>
</evidence>
<sequence length="1031" mass="114734">MEATSLPSKVTQRMLKRKHKAIVNSSRKRNKIETINEDTSHSDSDSEDDGLAWRPVSRPAGAMLGGGLDDDGGLLTIEEIDDVDVEYVQTDAGGRIAKLKKRERGSGKKRAKNPTAEAPTKSTLSHPTMDVKFNQSLLPEWSSMSFHPIISHSLLALSFTTPTPIQKAALPIALEGRDIVGVAETGSGKTLAYSLPILQHILSKSAPRSTRTLTALILAPTRELALQVCEHLKAVVDAGAGPSNGQVPRVSVAAIVGGLSLQKQRRVIDRGADIIVATPGRLWDVLGEDNQLAHQIRNVRFLVLDEADRMVEAGHFQELDNIVKLTARQKEPEEPDDMADDPVFAEAMAAAVDSTPANGQMQTFVFSATMSKELQTNLSRRSGRRKNKDKTSSTLDDLLMKLDFRDPSPAVVDLSPEYGKVSTLTESRIECVSGDKVGPTVTRIATKANDSILQDFYLYYFLLRYPGRSLVFVSSIDGIRRLTPIMELLQLKAFPLHSQLQQRQRLKNLDRFKSTPSAVLIATDVAARGLDIPSVDHVIHYQLPRTADAYVHRNGRTARAQREGFSLLLIAPSERGVMKGLMDSLKRAEPIAELPVEHDILDRLKERVQLARQIDIAQHKVKKDNHEKNWLKETADALEIELDSDIEGQGEKSHQAKKNSAKVQKLKAELKELLSEPLVARAFPMANNEVLDDGRVKSRVANYTAFWDENSAKDGDAHKANRVENYKDVINGYYDGATELYEYGWAQSFHFSRFYRGEAFLQSLARHEHYLASMMNLKPGMRVLDVGCGVGGPAREIARFADVNITGLNNNDFQIGRARKYTEKAGLSDQLQFVKGDFMKLSEQFGENSFDAVYAIEATVHAPTWEGVYGEIKKVLKPGGIFGVYEWCMTDAWDPSIPDHKDIAHGIEVGDGIPEMRTIKQARQALKNVGFEILHEEDLADRPDPIPWYYPLEGDIWKAQTAWDYITVWRMSWSGKIVTQTTVKFLEMLGLVPQGTFDVGEALKKAADALVRGGQQKLFTPMYLVVSRKPE</sequence>
<comment type="caution">
    <text evidence="14">The sequence shown here is derived from an EMBL/GenBank/DDBJ whole genome shotgun (WGS) entry which is preliminary data.</text>
</comment>
<dbReference type="CDD" id="cd17946">
    <property type="entry name" value="DEADc_DDX24"/>
    <property type="match status" value="1"/>
</dbReference>
<dbReference type="GO" id="GO:0032259">
    <property type="term" value="P:methylation"/>
    <property type="evidence" value="ECO:0007669"/>
    <property type="project" value="UniProtKB-KW"/>
</dbReference>
<dbReference type="SMART" id="SM00487">
    <property type="entry name" value="DEXDc"/>
    <property type="match status" value="1"/>
</dbReference>
<dbReference type="AlphaFoldDB" id="A0A8H3CY34"/>
<dbReference type="Gene3D" id="3.40.50.300">
    <property type="entry name" value="P-loop containing nucleotide triphosphate hydrolases"/>
    <property type="match status" value="2"/>
</dbReference>
<dbReference type="InterPro" id="IPR025714">
    <property type="entry name" value="Methyltranfer_dom"/>
</dbReference>
<feature type="compositionally biased region" description="Polar residues" evidence="9">
    <location>
        <begin position="1"/>
        <end position="11"/>
    </location>
</feature>
<dbReference type="PANTHER" id="PTHR44068">
    <property type="entry name" value="ZGC:194242"/>
    <property type="match status" value="1"/>
</dbReference>
<dbReference type="SMART" id="SM00490">
    <property type="entry name" value="HELICc"/>
    <property type="match status" value="1"/>
</dbReference>
<dbReference type="InterPro" id="IPR013705">
    <property type="entry name" value="Sterol_MeTrfase_C"/>
</dbReference>
<evidence type="ECO:0000259" key="11">
    <source>
        <dbReference type="PROSITE" id="PS51194"/>
    </source>
</evidence>
<organism evidence="14 15">
    <name type="scientific">Rhizoctonia solani</name>
    <dbReference type="NCBI Taxonomy" id="456999"/>
    <lineage>
        <taxon>Eukaryota</taxon>
        <taxon>Fungi</taxon>
        <taxon>Dikarya</taxon>
        <taxon>Basidiomycota</taxon>
        <taxon>Agaricomycotina</taxon>
        <taxon>Agaricomycetes</taxon>
        <taxon>Cantharellales</taxon>
        <taxon>Ceratobasidiaceae</taxon>
        <taxon>Rhizoctonia</taxon>
    </lineage>
</organism>
<dbReference type="PROSITE" id="PS51192">
    <property type="entry name" value="HELICASE_ATP_BIND_1"/>
    <property type="match status" value="1"/>
</dbReference>
<name>A0A8H3CY34_9AGAM</name>
<feature type="short sequence motif" description="Q motif" evidence="7">
    <location>
        <begin position="139"/>
        <end position="167"/>
    </location>
</feature>
<evidence type="ECO:0008006" key="16">
    <source>
        <dbReference type="Google" id="ProtNLM"/>
    </source>
</evidence>
<feature type="compositionally biased region" description="Basic and acidic residues" evidence="9">
    <location>
        <begin position="31"/>
        <end position="44"/>
    </location>
</feature>
<dbReference type="Pfam" id="PF13847">
    <property type="entry name" value="Methyltransf_31"/>
    <property type="match status" value="1"/>
</dbReference>
<keyword evidence="2" id="KW-0547">Nucleotide-binding</keyword>
<dbReference type="SUPFAM" id="SSF52540">
    <property type="entry name" value="P-loop containing nucleoside triphosphate hydrolases"/>
    <property type="match status" value="1"/>
</dbReference>
<keyword evidence="8" id="KW-0949">S-adenosyl-L-methionine</keyword>
<proteinExistence type="inferred from homology"/>
<reference evidence="14" key="1">
    <citation type="submission" date="2021-01" db="EMBL/GenBank/DDBJ databases">
        <authorList>
            <person name="Kaushik A."/>
        </authorList>
    </citation>
    <scope>NUCLEOTIDE SEQUENCE</scope>
    <source>
        <strain evidence="14">AG2-2IIIB</strain>
    </source>
</reference>
<dbReference type="Pfam" id="PF00271">
    <property type="entry name" value="Helicase_C"/>
    <property type="match status" value="1"/>
</dbReference>
<keyword evidence="8" id="KW-0489">Methyltransferase</keyword>
<feature type="compositionally biased region" description="Basic residues" evidence="9">
    <location>
        <begin position="98"/>
        <end position="112"/>
    </location>
</feature>
<dbReference type="InterPro" id="IPR014001">
    <property type="entry name" value="Helicase_ATP-bd"/>
</dbReference>
<dbReference type="CDD" id="cd02440">
    <property type="entry name" value="AdoMet_MTases"/>
    <property type="match status" value="1"/>
</dbReference>
<evidence type="ECO:0000259" key="12">
    <source>
        <dbReference type="PROSITE" id="PS51195"/>
    </source>
</evidence>
<dbReference type="GO" id="GO:0003676">
    <property type="term" value="F:nucleic acid binding"/>
    <property type="evidence" value="ECO:0007669"/>
    <property type="project" value="InterPro"/>
</dbReference>
<dbReference type="GO" id="GO:0016787">
    <property type="term" value="F:hydrolase activity"/>
    <property type="evidence" value="ECO:0007669"/>
    <property type="project" value="UniProtKB-KW"/>
</dbReference>
<evidence type="ECO:0000313" key="15">
    <source>
        <dbReference type="Proteomes" id="UP000663843"/>
    </source>
</evidence>
<dbReference type="Gene3D" id="3.40.50.150">
    <property type="entry name" value="Vaccinia Virus protein VP39"/>
    <property type="match status" value="1"/>
</dbReference>
<dbReference type="Pfam" id="PF08498">
    <property type="entry name" value="Sterol_MT_C"/>
    <property type="match status" value="1"/>
</dbReference>
<keyword evidence="1 8" id="KW-0808">Transferase</keyword>
<dbReference type="GO" id="GO:0005524">
    <property type="term" value="F:ATP binding"/>
    <property type="evidence" value="ECO:0007669"/>
    <property type="project" value="UniProtKB-KW"/>
</dbReference>
<dbReference type="InterPro" id="IPR000629">
    <property type="entry name" value="RNA-helicase_DEAD-box_CS"/>
</dbReference>
<dbReference type="Pfam" id="PF00270">
    <property type="entry name" value="DEAD"/>
    <property type="match status" value="1"/>
</dbReference>
<feature type="domain" description="SAM-dependent methyltransferase Erg6/SMT-type" evidence="13">
    <location>
        <begin position="733"/>
        <end position="1030"/>
    </location>
</feature>
<evidence type="ECO:0000259" key="13">
    <source>
        <dbReference type="PROSITE" id="PS51685"/>
    </source>
</evidence>
<dbReference type="EMBL" id="CAJMWT010004770">
    <property type="protein sequence ID" value="CAE6496010.1"/>
    <property type="molecule type" value="Genomic_DNA"/>
</dbReference>
<comment type="similarity">
    <text evidence="6 8">Belongs to the class I-like SAM-binding methyltransferase superfamily. Erg6/SMT family.</text>
</comment>
<keyword evidence="4" id="KW-0347">Helicase</keyword>
<dbReference type="PROSITE" id="PS51194">
    <property type="entry name" value="HELICASE_CTER"/>
    <property type="match status" value="1"/>
</dbReference>
<dbReference type="InterPro" id="IPR011545">
    <property type="entry name" value="DEAD/DEAH_box_helicase_dom"/>
</dbReference>
<feature type="region of interest" description="Disordered" evidence="9">
    <location>
        <begin position="1"/>
        <end position="53"/>
    </location>
</feature>
<feature type="domain" description="Helicase ATP-binding" evidence="10">
    <location>
        <begin position="170"/>
        <end position="388"/>
    </location>
</feature>
<evidence type="ECO:0000256" key="7">
    <source>
        <dbReference type="PROSITE-ProRule" id="PRU00552"/>
    </source>
</evidence>
<evidence type="ECO:0000256" key="5">
    <source>
        <dbReference type="ARBA" id="ARBA00022840"/>
    </source>
</evidence>
<keyword evidence="3" id="KW-0378">Hydrolase</keyword>
<feature type="domain" description="Helicase C-terminal" evidence="11">
    <location>
        <begin position="457"/>
        <end position="602"/>
    </location>
</feature>
<feature type="domain" description="DEAD-box RNA helicase Q" evidence="12">
    <location>
        <begin position="139"/>
        <end position="167"/>
    </location>
</feature>
<dbReference type="InterPro" id="IPR014014">
    <property type="entry name" value="RNA_helicase_DEAD_Q_motif"/>
</dbReference>
<dbReference type="InterPro" id="IPR029063">
    <property type="entry name" value="SAM-dependent_MTases_sf"/>
</dbReference>
<dbReference type="InterPro" id="IPR030384">
    <property type="entry name" value="MeTrfase_SMT"/>
</dbReference>
<protein>
    <recommendedName>
        <fullName evidence="16">Sterol 24-C-methyltransferase</fullName>
    </recommendedName>
</protein>
<evidence type="ECO:0000256" key="2">
    <source>
        <dbReference type="ARBA" id="ARBA00022741"/>
    </source>
</evidence>
<dbReference type="InterPro" id="IPR050447">
    <property type="entry name" value="Erg6_SMT_methyltransf"/>
</dbReference>
<dbReference type="PROSITE" id="PS51195">
    <property type="entry name" value="Q_MOTIF"/>
    <property type="match status" value="1"/>
</dbReference>
<dbReference type="SUPFAM" id="SSF53335">
    <property type="entry name" value="S-adenosyl-L-methionine-dependent methyltransferases"/>
    <property type="match status" value="1"/>
</dbReference>